<organism evidence="1 2">
    <name type="scientific">Arthrobacter pigmenti</name>
    <dbReference type="NCBI Taxonomy" id="271432"/>
    <lineage>
        <taxon>Bacteria</taxon>
        <taxon>Bacillati</taxon>
        <taxon>Actinomycetota</taxon>
        <taxon>Actinomycetes</taxon>
        <taxon>Micrococcales</taxon>
        <taxon>Micrococcaceae</taxon>
        <taxon>Arthrobacter</taxon>
    </lineage>
</organism>
<comment type="caution">
    <text evidence="1">The sequence shown here is derived from an EMBL/GenBank/DDBJ whole genome shotgun (WGS) entry which is preliminary data.</text>
</comment>
<gene>
    <name evidence="1" type="ORF">BJ994_001707</name>
</gene>
<dbReference type="AlphaFoldDB" id="A0A846RWM1"/>
<evidence type="ECO:0000313" key="2">
    <source>
        <dbReference type="Proteomes" id="UP000547458"/>
    </source>
</evidence>
<keyword evidence="2" id="KW-1185">Reference proteome</keyword>
<accession>A0A846RWM1</accession>
<sequence length="140" mass="15097">MLLQAARERLHEGQQAFDLDLGGDKTDQASGASSAVSSAVVTGSECEVLWQVLTGAYTRLGFDILGDEAFAAMVLARIVEPVSKLATIGVLEELGVDAPHRNTLTAALKRSQTRDYRGALVTAWRIPPKLRAGRRWCSTT</sequence>
<dbReference type="Proteomes" id="UP000547458">
    <property type="component" value="Unassembled WGS sequence"/>
</dbReference>
<proteinExistence type="predicted"/>
<name>A0A846RWM1_9MICC</name>
<protein>
    <submittedName>
        <fullName evidence="1">Uncharacterized protein</fullName>
    </submittedName>
</protein>
<evidence type="ECO:0000313" key="1">
    <source>
        <dbReference type="EMBL" id="NJC22631.1"/>
    </source>
</evidence>
<reference evidence="1 2" key="1">
    <citation type="submission" date="2020-03" db="EMBL/GenBank/DDBJ databases">
        <title>Sequencing the genomes of 1000 actinobacteria strains.</title>
        <authorList>
            <person name="Klenk H.-P."/>
        </authorList>
    </citation>
    <scope>NUCLEOTIDE SEQUENCE [LARGE SCALE GENOMIC DNA]</scope>
    <source>
        <strain evidence="1 2">DSM 16403</strain>
    </source>
</reference>
<dbReference type="EMBL" id="JAATJL010000001">
    <property type="protein sequence ID" value="NJC22631.1"/>
    <property type="molecule type" value="Genomic_DNA"/>
</dbReference>